<feature type="domain" description="Periplasmic binding protein" evidence="6">
    <location>
        <begin position="58"/>
        <end position="317"/>
    </location>
</feature>
<dbReference type="Proteomes" id="UP000243077">
    <property type="component" value="Chromosome"/>
</dbReference>
<dbReference type="AlphaFoldDB" id="A0A2L2BRY6"/>
<dbReference type="PANTHER" id="PTHR46847">
    <property type="entry name" value="D-ALLOSE-BINDING PERIPLASMIC PROTEIN-RELATED"/>
    <property type="match status" value="1"/>
</dbReference>
<evidence type="ECO:0000256" key="1">
    <source>
        <dbReference type="ARBA" id="ARBA00004196"/>
    </source>
</evidence>
<evidence type="ECO:0000313" key="8">
    <source>
        <dbReference type="Proteomes" id="UP000243077"/>
    </source>
</evidence>
<gene>
    <name evidence="7" type="ORF">C3B54_111505</name>
</gene>
<feature type="region of interest" description="Disordered" evidence="4">
    <location>
        <begin position="30"/>
        <end position="49"/>
    </location>
</feature>
<dbReference type="PANTHER" id="PTHR46847:SF1">
    <property type="entry name" value="D-ALLOSE-BINDING PERIPLASMIC PROTEIN-RELATED"/>
    <property type="match status" value="1"/>
</dbReference>
<evidence type="ECO:0000256" key="5">
    <source>
        <dbReference type="SAM" id="SignalP"/>
    </source>
</evidence>
<evidence type="ECO:0000256" key="2">
    <source>
        <dbReference type="ARBA" id="ARBA00007639"/>
    </source>
</evidence>
<feature type="chain" id="PRO_5014720670" evidence="5">
    <location>
        <begin position="28"/>
        <end position="351"/>
    </location>
</feature>
<dbReference type="Gene3D" id="3.40.50.2300">
    <property type="match status" value="2"/>
</dbReference>
<dbReference type="InterPro" id="IPR028082">
    <property type="entry name" value="Peripla_BP_I"/>
</dbReference>
<dbReference type="GO" id="GO:0030313">
    <property type="term" value="C:cell envelope"/>
    <property type="evidence" value="ECO:0007669"/>
    <property type="project" value="UniProtKB-SubCell"/>
</dbReference>
<sequence>MRKSRMSLGMASLFAVAGLTLAGCAAAEEPAVDATGGEETAEETTEEAAGGETFEVYALLPQGNDQPYGTTYLPPMEAKAAELGINLTITNSEYDADKQASECEVAVAAQPDGIILWPAVADSIRPCLEAANAAEIPVWITNADVNPEDADLTYGYSGTDSYGQGAASAEMMCELADGAEIGIIQVNGLTGNSVATLRGTGFSETVAANCPNVSILAEQPGNWNKDESQIAASEMLTAVGDENVQGIYAADDTMVAGAIDAAKARGLDVEAMFITSIGNTFLGNPLVESGELDGTVFQSSSWDGENAVVGIYNAMTGATELGRDDEGSVLYMPNPKVTIDNFDAPEVAPEW</sequence>
<dbReference type="Pfam" id="PF13407">
    <property type="entry name" value="Peripla_BP_4"/>
    <property type="match status" value="1"/>
</dbReference>
<protein>
    <submittedName>
        <fullName evidence="7">CUT2 ABC transporter substrate-binding lipoprotein</fullName>
    </submittedName>
</protein>
<evidence type="ECO:0000259" key="6">
    <source>
        <dbReference type="Pfam" id="PF13407"/>
    </source>
</evidence>
<evidence type="ECO:0000256" key="3">
    <source>
        <dbReference type="ARBA" id="ARBA00022729"/>
    </source>
</evidence>
<reference evidence="7 8" key="1">
    <citation type="submission" date="2018-02" db="EMBL/GenBank/DDBJ databases">
        <title>Complete genome of the streamlined marine actinobacterium Pontimonas salivibrio CL-TW6 adapted to coastal planktonic lifestype.</title>
        <authorList>
            <person name="Cho B.C."/>
            <person name="Hardies S.C."/>
            <person name="Jang G.I."/>
            <person name="Hwang C.Y."/>
        </authorList>
    </citation>
    <scope>NUCLEOTIDE SEQUENCE [LARGE SCALE GENOMIC DNA]</scope>
    <source>
        <strain evidence="7 8">CL-TW6</strain>
    </source>
</reference>
<dbReference type="CDD" id="cd01536">
    <property type="entry name" value="PBP1_ABC_sugar_binding-like"/>
    <property type="match status" value="1"/>
</dbReference>
<dbReference type="SUPFAM" id="SSF53822">
    <property type="entry name" value="Periplasmic binding protein-like I"/>
    <property type="match status" value="1"/>
</dbReference>
<name>A0A2L2BRY6_9MICO</name>
<keyword evidence="8" id="KW-1185">Reference proteome</keyword>
<dbReference type="KEGG" id="psai:C3B54_111505"/>
<evidence type="ECO:0000256" key="4">
    <source>
        <dbReference type="SAM" id="MobiDB-lite"/>
    </source>
</evidence>
<proteinExistence type="inferred from homology"/>
<evidence type="ECO:0000313" key="7">
    <source>
        <dbReference type="EMBL" id="AVG24444.1"/>
    </source>
</evidence>
<keyword evidence="3 5" id="KW-0732">Signal</keyword>
<dbReference type="InterPro" id="IPR025997">
    <property type="entry name" value="SBP_2_dom"/>
</dbReference>
<dbReference type="EMBL" id="CP026923">
    <property type="protein sequence ID" value="AVG24444.1"/>
    <property type="molecule type" value="Genomic_DNA"/>
</dbReference>
<keyword evidence="7" id="KW-0449">Lipoprotein</keyword>
<dbReference type="GO" id="GO:0030246">
    <property type="term" value="F:carbohydrate binding"/>
    <property type="evidence" value="ECO:0007669"/>
    <property type="project" value="UniProtKB-ARBA"/>
</dbReference>
<accession>A0A2L2BRY6</accession>
<organism evidence="7 8">
    <name type="scientific">Pontimonas salivibrio</name>
    <dbReference type="NCBI Taxonomy" id="1159327"/>
    <lineage>
        <taxon>Bacteria</taxon>
        <taxon>Bacillati</taxon>
        <taxon>Actinomycetota</taxon>
        <taxon>Actinomycetes</taxon>
        <taxon>Micrococcales</taxon>
        <taxon>Microbacteriaceae</taxon>
        <taxon>Pontimonas</taxon>
    </lineage>
</organism>
<dbReference type="OrthoDB" id="7941261at2"/>
<comment type="similarity">
    <text evidence="2">Belongs to the bacterial solute-binding protein 2 family.</text>
</comment>
<dbReference type="PROSITE" id="PS51257">
    <property type="entry name" value="PROKAR_LIPOPROTEIN"/>
    <property type="match status" value="1"/>
</dbReference>
<comment type="subcellular location">
    <subcellularLocation>
        <location evidence="1">Cell envelope</location>
    </subcellularLocation>
</comment>
<feature type="signal peptide" evidence="5">
    <location>
        <begin position="1"/>
        <end position="27"/>
    </location>
</feature>